<feature type="region of interest" description="Disordered" evidence="1">
    <location>
        <begin position="1"/>
        <end position="105"/>
    </location>
</feature>
<evidence type="ECO:0000313" key="2">
    <source>
        <dbReference type="EMBL" id="KAB7786642.1"/>
    </source>
</evidence>
<dbReference type="EMBL" id="WEKV01000006">
    <property type="protein sequence ID" value="KAB7786642.1"/>
    <property type="molecule type" value="Genomic_DNA"/>
</dbReference>
<evidence type="ECO:0000256" key="1">
    <source>
        <dbReference type="SAM" id="MobiDB-lite"/>
    </source>
</evidence>
<protein>
    <submittedName>
        <fullName evidence="2">Uncharacterized protein</fullName>
    </submittedName>
</protein>
<sequence>MDDTGNEGRKAGSEHESLRDFNAYADRNGQDFGQDSPLDVARPADLQRALQEDPSWQAQTARTASGFDRRDSIAGGSVESVEATEAETPPENLRRISDPSFKPER</sequence>
<accession>A0A177J788</accession>
<dbReference type="RefSeq" id="WP_012453091.1">
    <property type="nucleotide sequence ID" value="NZ_CP039546.1"/>
</dbReference>
<feature type="compositionally biased region" description="Basic and acidic residues" evidence="1">
    <location>
        <begin position="1"/>
        <end position="19"/>
    </location>
</feature>
<proteinExistence type="predicted"/>
<dbReference type="OMA" id="DPGWQAE"/>
<dbReference type="Proteomes" id="UP000469949">
    <property type="component" value="Unassembled WGS sequence"/>
</dbReference>
<gene>
    <name evidence="2" type="ORF">F8B43_0996</name>
</gene>
<dbReference type="AlphaFoldDB" id="A0A177J788"/>
<reference evidence="2 3" key="1">
    <citation type="submission" date="2019-10" db="EMBL/GenBank/DDBJ databases">
        <title>Draft Genome Sequence of the Caffeine Degrading Methylotroph Methylorubrum populi PINKEL.</title>
        <authorList>
            <person name="Dawson S.C."/>
            <person name="Zhang X."/>
            <person name="Wright M.E."/>
            <person name="Sharma G."/>
            <person name="Langner J.T."/>
            <person name="Ditty J.L."/>
            <person name="Subuyuj G.A."/>
        </authorList>
    </citation>
    <scope>NUCLEOTIDE SEQUENCE [LARGE SCALE GENOMIC DNA]</scope>
    <source>
        <strain evidence="2 3">Pinkel</strain>
    </source>
</reference>
<name>A0A177J788_9HYPH</name>
<feature type="compositionally biased region" description="Basic and acidic residues" evidence="1">
    <location>
        <begin position="92"/>
        <end position="105"/>
    </location>
</feature>
<evidence type="ECO:0000313" key="3">
    <source>
        <dbReference type="Proteomes" id="UP000469949"/>
    </source>
</evidence>
<organism evidence="2 3">
    <name type="scientific">Methylorubrum populi</name>
    <dbReference type="NCBI Taxonomy" id="223967"/>
    <lineage>
        <taxon>Bacteria</taxon>
        <taxon>Pseudomonadati</taxon>
        <taxon>Pseudomonadota</taxon>
        <taxon>Alphaproteobacteria</taxon>
        <taxon>Hyphomicrobiales</taxon>
        <taxon>Methylobacteriaceae</taxon>
        <taxon>Methylorubrum</taxon>
    </lineage>
</organism>
<comment type="caution">
    <text evidence="2">The sequence shown here is derived from an EMBL/GenBank/DDBJ whole genome shotgun (WGS) entry which is preliminary data.</text>
</comment>
<feature type="compositionally biased region" description="Polar residues" evidence="1">
    <location>
        <begin position="54"/>
        <end position="63"/>
    </location>
</feature>